<protein>
    <recommendedName>
        <fullName evidence="6">FAD-binding domain-containing protein</fullName>
    </recommendedName>
</protein>
<feature type="region of interest" description="Disordered" evidence="5">
    <location>
        <begin position="1"/>
        <end position="27"/>
    </location>
</feature>
<evidence type="ECO:0000256" key="1">
    <source>
        <dbReference type="ARBA" id="ARBA00001974"/>
    </source>
</evidence>
<dbReference type="InterPro" id="IPR036249">
    <property type="entry name" value="Thioredoxin-like_sf"/>
</dbReference>
<accession>A0A4P6JP34</accession>
<dbReference type="EMBL" id="CP035758">
    <property type="protein sequence ID" value="QBD77107.1"/>
    <property type="molecule type" value="Genomic_DNA"/>
</dbReference>
<comment type="similarity">
    <text evidence="2">Belongs to the PheA/TfdB FAD monooxygenase family.</text>
</comment>
<feature type="region of interest" description="Disordered" evidence="5">
    <location>
        <begin position="45"/>
        <end position="68"/>
    </location>
</feature>
<dbReference type="PANTHER" id="PTHR43004">
    <property type="entry name" value="TRK SYSTEM POTASSIUM UPTAKE PROTEIN"/>
    <property type="match status" value="1"/>
</dbReference>
<evidence type="ECO:0000256" key="3">
    <source>
        <dbReference type="ARBA" id="ARBA00022630"/>
    </source>
</evidence>
<dbReference type="Gene3D" id="3.30.70.2450">
    <property type="match status" value="1"/>
</dbReference>
<dbReference type="PANTHER" id="PTHR43004:SF19">
    <property type="entry name" value="BINDING MONOOXYGENASE, PUTATIVE (JCVI)-RELATED"/>
    <property type="match status" value="1"/>
</dbReference>
<dbReference type="Gene3D" id="3.50.50.60">
    <property type="entry name" value="FAD/NAD(P)-binding domain"/>
    <property type="match status" value="1"/>
</dbReference>
<dbReference type="InterPro" id="IPR036188">
    <property type="entry name" value="FAD/NAD-bd_sf"/>
</dbReference>
<evidence type="ECO:0000256" key="4">
    <source>
        <dbReference type="ARBA" id="ARBA00022827"/>
    </source>
</evidence>
<dbReference type="SUPFAM" id="SSF51905">
    <property type="entry name" value="FAD/NAD(P)-binding domain"/>
    <property type="match status" value="1"/>
</dbReference>
<dbReference type="InterPro" id="IPR002938">
    <property type="entry name" value="FAD-bd"/>
</dbReference>
<comment type="cofactor">
    <cofactor evidence="1">
        <name>FAD</name>
        <dbReference type="ChEBI" id="CHEBI:57692"/>
    </cofactor>
</comment>
<keyword evidence="4" id="KW-0274">FAD</keyword>
<evidence type="ECO:0000313" key="8">
    <source>
        <dbReference type="Proteomes" id="UP000290365"/>
    </source>
</evidence>
<dbReference type="InterPro" id="IPR050641">
    <property type="entry name" value="RIFMO-like"/>
</dbReference>
<evidence type="ECO:0000256" key="5">
    <source>
        <dbReference type="SAM" id="MobiDB-lite"/>
    </source>
</evidence>
<reference evidence="7 8" key="1">
    <citation type="submission" date="2019-01" db="EMBL/GenBank/DDBJ databases">
        <title>Ktedonosporobacter rubrisoli SCAWS-G2.</title>
        <authorList>
            <person name="Huang Y."/>
            <person name="Yan B."/>
        </authorList>
    </citation>
    <scope>NUCLEOTIDE SEQUENCE [LARGE SCALE GENOMIC DNA]</scope>
    <source>
        <strain evidence="7 8">SCAWS-G2</strain>
    </source>
</reference>
<evidence type="ECO:0000313" key="7">
    <source>
        <dbReference type="EMBL" id="QBD77107.1"/>
    </source>
</evidence>
<feature type="domain" description="FAD-binding" evidence="6">
    <location>
        <begin position="74"/>
        <end position="414"/>
    </location>
</feature>
<proteinExistence type="inferred from homology"/>
<gene>
    <name evidence="7" type="ORF">EPA93_14295</name>
</gene>
<keyword evidence="3" id="KW-0285">Flavoprotein</keyword>
<dbReference type="GO" id="GO:0016709">
    <property type="term" value="F:oxidoreductase activity, acting on paired donors, with incorporation or reduction of molecular oxygen, NAD(P)H as one donor, and incorporation of one atom of oxygen"/>
    <property type="evidence" value="ECO:0007669"/>
    <property type="project" value="UniProtKB-ARBA"/>
</dbReference>
<feature type="region of interest" description="Disordered" evidence="5">
    <location>
        <begin position="464"/>
        <end position="485"/>
    </location>
</feature>
<dbReference type="GO" id="GO:0071949">
    <property type="term" value="F:FAD binding"/>
    <property type="evidence" value="ECO:0007669"/>
    <property type="project" value="InterPro"/>
</dbReference>
<dbReference type="SUPFAM" id="SSF52833">
    <property type="entry name" value="Thioredoxin-like"/>
    <property type="match status" value="1"/>
</dbReference>
<keyword evidence="8" id="KW-1185">Reference proteome</keyword>
<organism evidence="7 8">
    <name type="scientific">Ktedonosporobacter rubrisoli</name>
    <dbReference type="NCBI Taxonomy" id="2509675"/>
    <lineage>
        <taxon>Bacteria</taxon>
        <taxon>Bacillati</taxon>
        <taxon>Chloroflexota</taxon>
        <taxon>Ktedonobacteria</taxon>
        <taxon>Ktedonobacterales</taxon>
        <taxon>Ktedonosporobacteraceae</taxon>
        <taxon>Ktedonosporobacter</taxon>
    </lineage>
</organism>
<sequence length="628" mass="71169">MKQSPQGWLKDLPGGNEPPPASRDRKMAHFCRKRKKTMEVQLMARQFSDKEAVTRNEPEDPSNRESGRAFTPLDVLVVGAGPTGLVMASELLRRGISCRLIDQKDGPSTTSRALGMQSRTLELFEQMGIITPILEHALKLWETYVYGPDGKLQMRMNWQALPQVPYPYQLVVAQAHSESVLREYLKEQGGQVEWQRELVELSQDEQEVTARVKSENGTTFEVIHARYVIGCDGAHSFVRKSQGISFEGSVMEADFWLADAQLKWERPQRHAYVWSHQEGLFSVMPLPFDQQWRLFAHIPRRSEAPEEVTLERFREVFTRRTGELGTVICKATWLSNFHIHQRMVTRYRQGRVFLAGDAAHIHSPTGGQGLNTGIQDAYNLAWKLALVLGKQGKESLLETYESERLPVAQSVLKATGAGTALQYAQHPVVKKVVSPLLSRLIQLPAIQRKIALASSELLINYRPSPLSHGREQRPPSGGKRWQKPVSLRKVQAGDRAPQATFLDASSQTPRTVFQLFQQGVIHLLLFTGLHVRISETVRTTALARLVCAQWHDLIVPHLVFAGKEQPSWLQWSGSLLLDVDHEVHSAYGMQAPALCLLRPDGYIGMISKRFDEYTLFEYLRTFFVTQRL</sequence>
<dbReference type="PRINTS" id="PR00420">
    <property type="entry name" value="RNGMNOXGNASE"/>
</dbReference>
<dbReference type="Proteomes" id="UP000290365">
    <property type="component" value="Chromosome"/>
</dbReference>
<dbReference type="AlphaFoldDB" id="A0A4P6JP34"/>
<evidence type="ECO:0000256" key="2">
    <source>
        <dbReference type="ARBA" id="ARBA00007801"/>
    </source>
</evidence>
<dbReference type="OrthoDB" id="140526at2"/>
<dbReference type="KEGG" id="kbs:EPA93_14295"/>
<dbReference type="Pfam" id="PF01494">
    <property type="entry name" value="FAD_binding_3"/>
    <property type="match status" value="1"/>
</dbReference>
<feature type="compositionally biased region" description="Basic and acidic residues" evidence="5">
    <location>
        <begin position="47"/>
        <end position="67"/>
    </location>
</feature>
<evidence type="ECO:0000259" key="6">
    <source>
        <dbReference type="Pfam" id="PF01494"/>
    </source>
</evidence>
<name>A0A4P6JP34_KTERU</name>
<dbReference type="Gene3D" id="3.40.30.120">
    <property type="match status" value="1"/>
</dbReference>